<accession>A0A0C3BN59</accession>
<dbReference type="EMBL" id="KN832978">
    <property type="protein sequence ID" value="KIM87918.1"/>
    <property type="molecule type" value="Genomic_DNA"/>
</dbReference>
<name>A0A0C3BN59_PILCF</name>
<gene>
    <name evidence="1" type="ORF">PILCRDRAFT_814628</name>
</gene>
<sequence>MLGRDADLAHELNGSGLIGLKHASPGWLSAGQQEFLVSGDEAGRCRMCSCYYDFFGGLPFLEHSSTGNFKPNSLPVERVRIDVGNTSFLSRAVPTFF</sequence>
<organism evidence="1 2">
    <name type="scientific">Piloderma croceum (strain F 1598)</name>
    <dbReference type="NCBI Taxonomy" id="765440"/>
    <lineage>
        <taxon>Eukaryota</taxon>
        <taxon>Fungi</taxon>
        <taxon>Dikarya</taxon>
        <taxon>Basidiomycota</taxon>
        <taxon>Agaricomycotina</taxon>
        <taxon>Agaricomycetes</taxon>
        <taxon>Agaricomycetidae</taxon>
        <taxon>Atheliales</taxon>
        <taxon>Atheliaceae</taxon>
        <taxon>Piloderma</taxon>
    </lineage>
</organism>
<proteinExistence type="predicted"/>
<reference evidence="1 2" key="1">
    <citation type="submission" date="2014-04" db="EMBL/GenBank/DDBJ databases">
        <authorList>
            <consortium name="DOE Joint Genome Institute"/>
            <person name="Kuo A."/>
            <person name="Tarkka M."/>
            <person name="Buscot F."/>
            <person name="Kohler A."/>
            <person name="Nagy L.G."/>
            <person name="Floudas D."/>
            <person name="Copeland A."/>
            <person name="Barry K.W."/>
            <person name="Cichocki N."/>
            <person name="Veneault-Fourrey C."/>
            <person name="LaButti K."/>
            <person name="Lindquist E.A."/>
            <person name="Lipzen A."/>
            <person name="Lundell T."/>
            <person name="Morin E."/>
            <person name="Murat C."/>
            <person name="Sun H."/>
            <person name="Tunlid A."/>
            <person name="Henrissat B."/>
            <person name="Grigoriev I.V."/>
            <person name="Hibbett D.S."/>
            <person name="Martin F."/>
            <person name="Nordberg H.P."/>
            <person name="Cantor M.N."/>
            <person name="Hua S.X."/>
        </authorList>
    </citation>
    <scope>NUCLEOTIDE SEQUENCE [LARGE SCALE GENOMIC DNA]</scope>
    <source>
        <strain evidence="1 2">F 1598</strain>
    </source>
</reference>
<protein>
    <submittedName>
        <fullName evidence="1">Uncharacterized protein</fullName>
    </submittedName>
</protein>
<evidence type="ECO:0000313" key="1">
    <source>
        <dbReference type="EMBL" id="KIM87918.1"/>
    </source>
</evidence>
<dbReference type="InParanoid" id="A0A0C3BN59"/>
<dbReference type="AlphaFoldDB" id="A0A0C3BN59"/>
<keyword evidence="2" id="KW-1185">Reference proteome</keyword>
<dbReference type="Proteomes" id="UP000054166">
    <property type="component" value="Unassembled WGS sequence"/>
</dbReference>
<reference evidence="2" key="2">
    <citation type="submission" date="2015-01" db="EMBL/GenBank/DDBJ databases">
        <title>Evolutionary Origins and Diversification of the Mycorrhizal Mutualists.</title>
        <authorList>
            <consortium name="DOE Joint Genome Institute"/>
            <consortium name="Mycorrhizal Genomics Consortium"/>
            <person name="Kohler A."/>
            <person name="Kuo A."/>
            <person name="Nagy L.G."/>
            <person name="Floudas D."/>
            <person name="Copeland A."/>
            <person name="Barry K.W."/>
            <person name="Cichocki N."/>
            <person name="Veneault-Fourrey C."/>
            <person name="LaButti K."/>
            <person name="Lindquist E.A."/>
            <person name="Lipzen A."/>
            <person name="Lundell T."/>
            <person name="Morin E."/>
            <person name="Murat C."/>
            <person name="Riley R."/>
            <person name="Ohm R."/>
            <person name="Sun H."/>
            <person name="Tunlid A."/>
            <person name="Henrissat B."/>
            <person name="Grigoriev I.V."/>
            <person name="Hibbett D.S."/>
            <person name="Martin F."/>
        </authorList>
    </citation>
    <scope>NUCLEOTIDE SEQUENCE [LARGE SCALE GENOMIC DNA]</scope>
    <source>
        <strain evidence="2">F 1598</strain>
    </source>
</reference>
<evidence type="ECO:0000313" key="2">
    <source>
        <dbReference type="Proteomes" id="UP000054166"/>
    </source>
</evidence>
<dbReference type="HOGENOM" id="CLU_2347461_0_0_1"/>